<organism evidence="1 2">
    <name type="scientific">Elysia marginata</name>
    <dbReference type="NCBI Taxonomy" id="1093978"/>
    <lineage>
        <taxon>Eukaryota</taxon>
        <taxon>Metazoa</taxon>
        <taxon>Spiralia</taxon>
        <taxon>Lophotrochozoa</taxon>
        <taxon>Mollusca</taxon>
        <taxon>Gastropoda</taxon>
        <taxon>Heterobranchia</taxon>
        <taxon>Euthyneura</taxon>
        <taxon>Panpulmonata</taxon>
        <taxon>Sacoglossa</taxon>
        <taxon>Placobranchoidea</taxon>
        <taxon>Plakobranchidae</taxon>
        <taxon>Elysia</taxon>
    </lineage>
</organism>
<comment type="caution">
    <text evidence="1">The sequence shown here is derived from an EMBL/GenBank/DDBJ whole genome shotgun (WGS) entry which is preliminary data.</text>
</comment>
<sequence length="85" mass="9720">MLSNFLVRYVISSLSKMENRDGHGSRWGHFSSHKKRLLVRSDEMRISGIMCSLRGGWLEKYAARTSAVTRSVMRCRSKLLSCSIP</sequence>
<gene>
    <name evidence="1" type="ORF">ElyMa_000963700</name>
</gene>
<proteinExistence type="predicted"/>
<keyword evidence="2" id="KW-1185">Reference proteome</keyword>
<accession>A0AAV4HHE2</accession>
<name>A0AAV4HHE2_9GAST</name>
<dbReference type="Proteomes" id="UP000762676">
    <property type="component" value="Unassembled WGS sequence"/>
</dbReference>
<evidence type="ECO:0000313" key="1">
    <source>
        <dbReference type="EMBL" id="GFR96255.1"/>
    </source>
</evidence>
<dbReference type="AlphaFoldDB" id="A0AAV4HHE2"/>
<dbReference type="EMBL" id="BMAT01001966">
    <property type="protein sequence ID" value="GFR96255.1"/>
    <property type="molecule type" value="Genomic_DNA"/>
</dbReference>
<evidence type="ECO:0000313" key="2">
    <source>
        <dbReference type="Proteomes" id="UP000762676"/>
    </source>
</evidence>
<reference evidence="1 2" key="1">
    <citation type="journal article" date="2021" name="Elife">
        <title>Chloroplast acquisition without the gene transfer in kleptoplastic sea slugs, Plakobranchus ocellatus.</title>
        <authorList>
            <person name="Maeda T."/>
            <person name="Takahashi S."/>
            <person name="Yoshida T."/>
            <person name="Shimamura S."/>
            <person name="Takaki Y."/>
            <person name="Nagai Y."/>
            <person name="Toyoda A."/>
            <person name="Suzuki Y."/>
            <person name="Arimoto A."/>
            <person name="Ishii H."/>
            <person name="Satoh N."/>
            <person name="Nishiyama T."/>
            <person name="Hasebe M."/>
            <person name="Maruyama T."/>
            <person name="Minagawa J."/>
            <person name="Obokata J."/>
            <person name="Shigenobu S."/>
        </authorList>
    </citation>
    <scope>NUCLEOTIDE SEQUENCE [LARGE SCALE GENOMIC DNA]</scope>
</reference>
<protein>
    <submittedName>
        <fullName evidence="1">Uncharacterized protein</fullName>
    </submittedName>
</protein>